<comment type="caution">
    <text evidence="1">The sequence shown here is derived from an EMBL/GenBank/DDBJ whole genome shotgun (WGS) entry which is preliminary data.</text>
</comment>
<name>A0ABX5N2P9_9LACO</name>
<accession>A0ABX5N2P9</accession>
<dbReference type="EMBL" id="QGLG01000002">
    <property type="protein sequence ID" value="PXY85049.1"/>
    <property type="molecule type" value="Genomic_DNA"/>
</dbReference>
<sequence>MYTARTKLFPLSSLTVSLVPESTLKILPVANFKGLWSALLIGVALGRIAVAKDESLIFSID</sequence>
<proteinExistence type="predicted"/>
<reference evidence="1 2" key="1">
    <citation type="submission" date="2018-05" db="EMBL/GenBank/DDBJ databases">
        <title>Reference genomes for bee gut microbiota database.</title>
        <authorList>
            <person name="Ellegaard K.M."/>
        </authorList>
    </citation>
    <scope>NUCLEOTIDE SEQUENCE [LARGE SCALE GENOMIC DNA]</scope>
    <source>
        <strain evidence="1 2">ESL0184</strain>
    </source>
</reference>
<protein>
    <submittedName>
        <fullName evidence="1">Uncharacterized protein</fullName>
    </submittedName>
</protein>
<keyword evidence="2" id="KW-1185">Reference proteome</keyword>
<evidence type="ECO:0000313" key="1">
    <source>
        <dbReference type="EMBL" id="PXY85049.1"/>
    </source>
</evidence>
<organism evidence="1 2">
    <name type="scientific">Lactobacillus melliventris</name>
    <dbReference type="NCBI Taxonomy" id="1218507"/>
    <lineage>
        <taxon>Bacteria</taxon>
        <taxon>Bacillati</taxon>
        <taxon>Bacillota</taxon>
        <taxon>Bacilli</taxon>
        <taxon>Lactobacillales</taxon>
        <taxon>Lactobacillaceae</taxon>
        <taxon>Lactobacillus</taxon>
    </lineage>
</organism>
<gene>
    <name evidence="1" type="ORF">DK873_07905</name>
</gene>
<dbReference type="Proteomes" id="UP000247698">
    <property type="component" value="Unassembled WGS sequence"/>
</dbReference>
<evidence type="ECO:0000313" key="2">
    <source>
        <dbReference type="Proteomes" id="UP000247698"/>
    </source>
</evidence>